<keyword evidence="8" id="KW-0812">Transmembrane</keyword>
<dbReference type="Proteomes" id="UP001152562">
    <property type="component" value="Unassembled WGS sequence"/>
</dbReference>
<dbReference type="GO" id="GO:0031902">
    <property type="term" value="C:late endosome membrane"/>
    <property type="evidence" value="ECO:0007669"/>
    <property type="project" value="UniProtKB-SubCell"/>
</dbReference>
<dbReference type="GO" id="GO:0008270">
    <property type="term" value="F:zinc ion binding"/>
    <property type="evidence" value="ECO:0007669"/>
    <property type="project" value="TreeGrafter"/>
</dbReference>
<dbReference type="GO" id="GO:0005765">
    <property type="term" value="C:lysosomal membrane"/>
    <property type="evidence" value="ECO:0007669"/>
    <property type="project" value="UniProtKB-SubCell"/>
</dbReference>
<evidence type="ECO:0000256" key="5">
    <source>
        <dbReference type="ARBA" id="ARBA00022723"/>
    </source>
</evidence>
<dbReference type="PROSITE" id="PS51837">
    <property type="entry name" value="LITAF"/>
    <property type="match status" value="1"/>
</dbReference>
<dbReference type="Pfam" id="PF10601">
    <property type="entry name" value="zf-LITAF-like"/>
    <property type="match status" value="1"/>
</dbReference>
<keyword evidence="9" id="KW-0732">Signal</keyword>
<evidence type="ECO:0000256" key="2">
    <source>
        <dbReference type="ARBA" id="ARBA00004481"/>
    </source>
</evidence>
<evidence type="ECO:0000313" key="11">
    <source>
        <dbReference type="EMBL" id="CAH4038330.1"/>
    </source>
</evidence>
<evidence type="ECO:0000256" key="8">
    <source>
        <dbReference type="SAM" id="Phobius"/>
    </source>
</evidence>
<name>A0A9P0TZ98_PIEBR</name>
<evidence type="ECO:0000256" key="3">
    <source>
        <dbReference type="ARBA" id="ARBA00004630"/>
    </source>
</evidence>
<feature type="domain" description="LITAF" evidence="10">
    <location>
        <begin position="71"/>
        <end position="155"/>
    </location>
</feature>
<comment type="subcellular location">
    <subcellularLocation>
        <location evidence="2">Endosome membrane</location>
        <topology evidence="2">Peripheral membrane protein</topology>
    </subcellularLocation>
    <subcellularLocation>
        <location evidence="1">Late endosome membrane</location>
    </subcellularLocation>
    <subcellularLocation>
        <location evidence="3">Lysosome membrane</location>
        <topology evidence="3">Peripheral membrane protein</topology>
        <orientation evidence="3">Cytoplasmic side</orientation>
    </subcellularLocation>
</comment>
<sequence length="155" mass="16561">MSSVTSNKALFCLFYIILICQNTMEKNGNPPSYGWNNGHMQAPPAAPPSYSQAVGGVGPSSPYTPQYLRTTGPQIVTTVVPLGPQTTHMICPSCHGEIDTASKKKPGLIAYIAGSVLCILGLFCGCCLIPCCIDSCMDVHHECPNCGAHLGRYRR</sequence>
<organism evidence="11 12">
    <name type="scientific">Pieris brassicae</name>
    <name type="common">White butterfly</name>
    <name type="synonym">Large white butterfly</name>
    <dbReference type="NCBI Taxonomy" id="7116"/>
    <lineage>
        <taxon>Eukaryota</taxon>
        <taxon>Metazoa</taxon>
        <taxon>Ecdysozoa</taxon>
        <taxon>Arthropoda</taxon>
        <taxon>Hexapoda</taxon>
        <taxon>Insecta</taxon>
        <taxon>Pterygota</taxon>
        <taxon>Neoptera</taxon>
        <taxon>Endopterygota</taxon>
        <taxon>Lepidoptera</taxon>
        <taxon>Glossata</taxon>
        <taxon>Ditrysia</taxon>
        <taxon>Papilionoidea</taxon>
        <taxon>Pieridae</taxon>
        <taxon>Pierinae</taxon>
        <taxon>Pieris</taxon>
    </lineage>
</organism>
<reference evidence="11" key="1">
    <citation type="submission" date="2022-05" db="EMBL/GenBank/DDBJ databases">
        <authorList>
            <person name="Okamura Y."/>
        </authorList>
    </citation>
    <scope>NUCLEOTIDE SEQUENCE</scope>
</reference>
<evidence type="ECO:0000256" key="1">
    <source>
        <dbReference type="ARBA" id="ARBA00004414"/>
    </source>
</evidence>
<dbReference type="InterPro" id="IPR006629">
    <property type="entry name" value="LITAF"/>
</dbReference>
<evidence type="ECO:0000256" key="4">
    <source>
        <dbReference type="ARBA" id="ARBA00005975"/>
    </source>
</evidence>
<dbReference type="PANTHER" id="PTHR23292:SF6">
    <property type="entry name" value="FI16602P1-RELATED"/>
    <property type="match status" value="1"/>
</dbReference>
<dbReference type="InterPro" id="IPR037519">
    <property type="entry name" value="LITAF_fam"/>
</dbReference>
<dbReference type="AlphaFoldDB" id="A0A9P0TZ98"/>
<keyword evidence="6" id="KW-0862">Zinc</keyword>
<keyword evidence="12" id="KW-1185">Reference proteome</keyword>
<feature type="signal peptide" evidence="9">
    <location>
        <begin position="1"/>
        <end position="28"/>
    </location>
</feature>
<feature type="chain" id="PRO_5040366821" description="LITAF domain-containing protein" evidence="9">
    <location>
        <begin position="29"/>
        <end position="155"/>
    </location>
</feature>
<feature type="transmembrane region" description="Helical" evidence="8">
    <location>
        <begin position="108"/>
        <end position="131"/>
    </location>
</feature>
<comment type="caution">
    <text evidence="11">The sequence shown here is derived from an EMBL/GenBank/DDBJ whole genome shotgun (WGS) entry which is preliminary data.</text>
</comment>
<evidence type="ECO:0000313" key="12">
    <source>
        <dbReference type="Proteomes" id="UP001152562"/>
    </source>
</evidence>
<protein>
    <recommendedName>
        <fullName evidence="10">LITAF domain-containing protein</fullName>
    </recommendedName>
</protein>
<comment type="similarity">
    <text evidence="4">Belongs to the CDIP1/LITAF family.</text>
</comment>
<accession>A0A9P0TZ98</accession>
<keyword evidence="8" id="KW-1133">Transmembrane helix</keyword>
<evidence type="ECO:0000259" key="10">
    <source>
        <dbReference type="PROSITE" id="PS51837"/>
    </source>
</evidence>
<dbReference type="SMART" id="SM00714">
    <property type="entry name" value="LITAF"/>
    <property type="match status" value="1"/>
</dbReference>
<evidence type="ECO:0000256" key="9">
    <source>
        <dbReference type="SAM" id="SignalP"/>
    </source>
</evidence>
<evidence type="ECO:0000256" key="7">
    <source>
        <dbReference type="ARBA" id="ARBA00023136"/>
    </source>
</evidence>
<dbReference type="PANTHER" id="PTHR23292">
    <property type="entry name" value="LIPOPOLYSACCHARIDE-INDUCED TUMOR NECROSIS FACTOR-ALPHA FACTOR"/>
    <property type="match status" value="1"/>
</dbReference>
<gene>
    <name evidence="11" type="ORF">PIBRA_LOCUS13904</name>
</gene>
<keyword evidence="5" id="KW-0479">Metal-binding</keyword>
<evidence type="ECO:0000256" key="6">
    <source>
        <dbReference type="ARBA" id="ARBA00022833"/>
    </source>
</evidence>
<proteinExistence type="inferred from homology"/>
<keyword evidence="7 8" id="KW-0472">Membrane</keyword>
<dbReference type="EMBL" id="CALOZG010000087">
    <property type="protein sequence ID" value="CAH4038330.1"/>
    <property type="molecule type" value="Genomic_DNA"/>
</dbReference>